<dbReference type="FunFam" id="2.60.120.10:FF:000093">
    <property type="entry name" value="3-hydroxyanthranilate 3,4-dioxygenase"/>
    <property type="match status" value="1"/>
</dbReference>
<evidence type="ECO:0000313" key="10">
    <source>
        <dbReference type="EMBL" id="KUJ22857.1"/>
    </source>
</evidence>
<dbReference type="GO" id="GO:0043420">
    <property type="term" value="P:anthranilate metabolic process"/>
    <property type="evidence" value="ECO:0007669"/>
    <property type="project" value="UniProtKB-UniRule"/>
</dbReference>
<feature type="binding site" evidence="9">
    <location>
        <position position="44"/>
    </location>
    <ligand>
        <name>O2</name>
        <dbReference type="ChEBI" id="CHEBI:15379"/>
    </ligand>
</feature>
<dbReference type="UniPathway" id="UPA00253">
    <property type="reaction ID" value="UER00330"/>
</dbReference>
<evidence type="ECO:0000256" key="3">
    <source>
        <dbReference type="ARBA" id="ARBA00022490"/>
    </source>
</evidence>
<dbReference type="SUPFAM" id="SSF51182">
    <property type="entry name" value="RmlC-like cupins"/>
    <property type="match status" value="1"/>
</dbReference>
<dbReference type="GO" id="GO:0000334">
    <property type="term" value="F:3-hydroxyanthranilate 3,4-dioxygenase activity"/>
    <property type="evidence" value="ECO:0007669"/>
    <property type="project" value="UniProtKB-UniRule"/>
</dbReference>
<keyword evidence="6 9" id="KW-0223">Dioxygenase</keyword>
<feature type="binding site" evidence="9">
    <location>
        <position position="165"/>
    </location>
    <ligand>
        <name>a divalent metal cation</name>
        <dbReference type="ChEBI" id="CHEBI:60240"/>
    </ligand>
</feature>
<dbReference type="EMBL" id="KQ947406">
    <property type="protein sequence ID" value="KUJ22857.1"/>
    <property type="molecule type" value="Genomic_DNA"/>
</dbReference>
<keyword evidence="3 9" id="KW-0963">Cytoplasm</keyword>
<comment type="catalytic activity">
    <reaction evidence="9">
        <text>3-hydroxyanthranilate + O2 = (2Z,4Z)-2-amino-3-carboxymuconate 6-semialdehyde</text>
        <dbReference type="Rhea" id="RHEA:17953"/>
        <dbReference type="ChEBI" id="CHEBI:15379"/>
        <dbReference type="ChEBI" id="CHEBI:36559"/>
        <dbReference type="ChEBI" id="CHEBI:77612"/>
        <dbReference type="EC" id="1.13.11.6"/>
    </reaction>
</comment>
<sequence length="187" mass="21371">MLSTPLNMPKWLEENSHLLKPPINNYCVYNEDVTVMIVGGPNARTDYHINETAEWFYQYKGAMMLKVVDESLPSPSKFKDIIIHEGCMFLLPPNTPHNPVRFANTVGIVLEQKRPGESLDRLRWYCGNPECRELVDEQSFHCTDLGTQIKEAVNGFRDSEERRKCKKCGTMAESAPKPGEIKDPNLE</sequence>
<keyword evidence="5 9" id="KW-0479">Metal-binding</keyword>
<accession>A0A194XT14</accession>
<dbReference type="Proteomes" id="UP000070700">
    <property type="component" value="Unassembled WGS sequence"/>
</dbReference>
<dbReference type="PANTHER" id="PTHR15497">
    <property type="entry name" value="3-HYDROXYANTHRANILATE 3,4-DIOXYGENASE"/>
    <property type="match status" value="1"/>
</dbReference>
<dbReference type="FunCoup" id="A0A194XT14">
    <property type="interactions" value="172"/>
</dbReference>
<evidence type="ECO:0000313" key="11">
    <source>
        <dbReference type="Proteomes" id="UP000070700"/>
    </source>
</evidence>
<dbReference type="HAMAP" id="MF_00825">
    <property type="entry name" value="3_HAO"/>
    <property type="match status" value="1"/>
</dbReference>
<evidence type="ECO:0000256" key="5">
    <source>
        <dbReference type="ARBA" id="ARBA00022723"/>
    </source>
</evidence>
<evidence type="ECO:0000256" key="1">
    <source>
        <dbReference type="ARBA" id="ARBA00001954"/>
    </source>
</evidence>
<evidence type="ECO:0000256" key="9">
    <source>
        <dbReference type="HAMAP-Rule" id="MF_03019"/>
    </source>
</evidence>
<proteinExistence type="inferred from homology"/>
<feature type="binding site" evidence="9">
    <location>
        <position position="54"/>
    </location>
    <ligand>
        <name>Fe cation</name>
        <dbReference type="ChEBI" id="CHEBI:24875"/>
        <note>catalytic</note>
    </ligand>
</feature>
<evidence type="ECO:0000256" key="6">
    <source>
        <dbReference type="ARBA" id="ARBA00022964"/>
    </source>
</evidence>
<dbReference type="EC" id="1.13.11.6" evidence="9"/>
<protein>
    <recommendedName>
        <fullName evidence="9">3-hydroxyanthranilate 3,4-dioxygenase</fullName>
        <ecNumber evidence="9">1.13.11.6</ecNumber>
    </recommendedName>
    <alternativeName>
        <fullName evidence="9">3-hydroxyanthranilate oxygenase</fullName>
        <shortName evidence="9">3-HAO</shortName>
    </alternativeName>
    <alternativeName>
        <fullName evidence="9">3-hydroxyanthranilic acid dioxygenase</fullName>
        <shortName evidence="9">HAD</shortName>
    </alternativeName>
    <alternativeName>
        <fullName evidence="9">Biosynthesis of nicotinic acid protein 1</fullName>
    </alternativeName>
</protein>
<dbReference type="GO" id="GO:0006569">
    <property type="term" value="P:L-tryptophan catabolic process"/>
    <property type="evidence" value="ECO:0007669"/>
    <property type="project" value="UniProtKB-UniRule"/>
</dbReference>
<dbReference type="Gene3D" id="2.60.120.10">
    <property type="entry name" value="Jelly Rolls"/>
    <property type="match status" value="1"/>
</dbReference>
<feature type="binding site" evidence="9">
    <location>
        <position position="54"/>
    </location>
    <ligand>
        <name>substrate</name>
    </ligand>
</feature>
<comment type="subcellular location">
    <subcellularLocation>
        <location evidence="9">Cytoplasm</location>
    </subcellularLocation>
</comment>
<dbReference type="RefSeq" id="XP_018077212.1">
    <property type="nucleotide sequence ID" value="XM_018212789.1"/>
</dbReference>
<reference evidence="10 11" key="1">
    <citation type="submission" date="2015-10" db="EMBL/GenBank/DDBJ databases">
        <title>Full genome of DAOMC 229536 Phialocephala scopiformis, a fungal endophyte of spruce producing the potent anti-insectan compound rugulosin.</title>
        <authorList>
            <consortium name="DOE Joint Genome Institute"/>
            <person name="Walker A.K."/>
            <person name="Frasz S.L."/>
            <person name="Seifert K.A."/>
            <person name="Miller J.D."/>
            <person name="Mondo S.J."/>
            <person name="Labutti K."/>
            <person name="Lipzen A."/>
            <person name="Dockter R."/>
            <person name="Kennedy M."/>
            <person name="Grigoriev I.V."/>
            <person name="Spatafora J.W."/>
        </authorList>
    </citation>
    <scope>NUCLEOTIDE SEQUENCE [LARGE SCALE GENOMIC DNA]</scope>
    <source>
        <strain evidence="10 11">CBS 120377</strain>
    </source>
</reference>
<evidence type="ECO:0000256" key="4">
    <source>
        <dbReference type="ARBA" id="ARBA00022642"/>
    </source>
</evidence>
<dbReference type="InterPro" id="IPR011051">
    <property type="entry name" value="RmlC_Cupin_sf"/>
</dbReference>
<dbReference type="CDD" id="cd06123">
    <property type="entry name" value="cupin_HAO"/>
    <property type="match status" value="1"/>
</dbReference>
<dbReference type="InterPro" id="IPR014710">
    <property type="entry name" value="RmlC-like_jellyroll"/>
</dbReference>
<feature type="binding site" evidence="9">
    <location>
        <position position="97"/>
    </location>
    <ligand>
        <name>Fe cation</name>
        <dbReference type="ChEBI" id="CHEBI:24875"/>
        <note>catalytic</note>
    </ligand>
</feature>
<dbReference type="Pfam" id="PF06052">
    <property type="entry name" value="3-HAO"/>
    <property type="match status" value="1"/>
</dbReference>
<dbReference type="KEGG" id="psco:LY89DRAFT_664639"/>
<gene>
    <name evidence="9" type="primary">BNA1</name>
    <name evidence="10" type="ORF">LY89DRAFT_664639</name>
</gene>
<keyword evidence="11" id="KW-1185">Reference proteome</keyword>
<keyword evidence="7 9" id="KW-0560">Oxidoreductase</keyword>
<feature type="binding site" evidence="9">
    <location>
        <position position="101"/>
    </location>
    <ligand>
        <name>substrate</name>
    </ligand>
</feature>
<comment type="similarity">
    <text evidence="9">Belongs to the 3-HAO family.</text>
</comment>
<keyword evidence="8 9" id="KW-0408">Iron</keyword>
<dbReference type="OrthoDB" id="204928at2759"/>
<comment type="cofactor">
    <cofactor evidence="1 9">
        <name>Fe(2+)</name>
        <dbReference type="ChEBI" id="CHEBI:29033"/>
    </cofactor>
</comment>
<feature type="binding site" evidence="9">
    <location>
        <position position="111"/>
    </location>
    <ligand>
        <name>substrate</name>
    </ligand>
</feature>
<feature type="binding site" evidence="9">
    <location>
        <position position="126"/>
    </location>
    <ligand>
        <name>a divalent metal cation</name>
        <dbReference type="ChEBI" id="CHEBI:60240"/>
    </ligand>
</feature>
<dbReference type="GO" id="GO:0034354">
    <property type="term" value="P:'de novo' NAD+ biosynthetic process from L-tryptophan"/>
    <property type="evidence" value="ECO:0007669"/>
    <property type="project" value="UniProtKB-UniRule"/>
</dbReference>
<dbReference type="GO" id="GO:0019805">
    <property type="term" value="P:quinolinate biosynthetic process"/>
    <property type="evidence" value="ECO:0007669"/>
    <property type="project" value="UniProtKB-UniRule"/>
</dbReference>
<feature type="binding site" evidence="9">
    <location>
        <position position="48"/>
    </location>
    <ligand>
        <name>Fe cation</name>
        <dbReference type="ChEBI" id="CHEBI:24875"/>
        <note>catalytic</note>
    </ligand>
</feature>
<comment type="pathway">
    <text evidence="9">Cofactor biosynthesis; NAD(+) biosynthesis; quinolinate from L-kynurenine: step 3/3.</text>
</comment>
<evidence type="ECO:0000256" key="8">
    <source>
        <dbReference type="ARBA" id="ARBA00023004"/>
    </source>
</evidence>
<evidence type="ECO:0000256" key="7">
    <source>
        <dbReference type="ARBA" id="ARBA00023002"/>
    </source>
</evidence>
<dbReference type="InParanoid" id="A0A194XT14"/>
<dbReference type="PANTHER" id="PTHR15497:SF1">
    <property type="entry name" value="3-HYDROXYANTHRANILATE 3,4-DIOXYGENASE"/>
    <property type="match status" value="1"/>
</dbReference>
<dbReference type="GO" id="GO:0008198">
    <property type="term" value="F:ferrous iron binding"/>
    <property type="evidence" value="ECO:0007669"/>
    <property type="project" value="UniProtKB-UniRule"/>
</dbReference>
<name>A0A194XT14_MOLSC</name>
<dbReference type="NCBIfam" id="TIGR03037">
    <property type="entry name" value="anthran_nbaC"/>
    <property type="match status" value="1"/>
</dbReference>
<dbReference type="InterPro" id="IPR010329">
    <property type="entry name" value="3hydroanth_dOase"/>
</dbReference>
<feature type="binding site" evidence="9">
    <location>
        <position position="168"/>
    </location>
    <ligand>
        <name>a divalent metal cation</name>
        <dbReference type="ChEBI" id="CHEBI:60240"/>
    </ligand>
</feature>
<dbReference type="AlphaFoldDB" id="A0A194XT14"/>
<dbReference type="GeneID" id="28822515"/>
<evidence type="ECO:0000256" key="2">
    <source>
        <dbReference type="ARBA" id="ARBA00002752"/>
    </source>
</evidence>
<keyword evidence="4 9" id="KW-0662">Pyridine nucleotide biosynthesis</keyword>
<organism evidence="10 11">
    <name type="scientific">Mollisia scopiformis</name>
    <name type="common">Conifer needle endophyte fungus</name>
    <name type="synonym">Phialocephala scopiformis</name>
    <dbReference type="NCBI Taxonomy" id="149040"/>
    <lineage>
        <taxon>Eukaryota</taxon>
        <taxon>Fungi</taxon>
        <taxon>Dikarya</taxon>
        <taxon>Ascomycota</taxon>
        <taxon>Pezizomycotina</taxon>
        <taxon>Leotiomycetes</taxon>
        <taxon>Helotiales</taxon>
        <taxon>Mollisiaceae</taxon>
        <taxon>Mollisia</taxon>
    </lineage>
</organism>
<dbReference type="STRING" id="149040.A0A194XT14"/>
<feature type="binding site" evidence="9">
    <location>
        <position position="131"/>
    </location>
    <ligand>
        <name>a divalent metal cation</name>
        <dbReference type="ChEBI" id="CHEBI:60240"/>
    </ligand>
</feature>
<comment type="function">
    <text evidence="2 9">Catalyzes the oxidative ring opening of 3-hydroxyanthranilate to 2-amino-3-carboxymuconate semialdehyde, which spontaneously cyclizes to quinolinate.</text>
</comment>
<dbReference type="GO" id="GO:0005737">
    <property type="term" value="C:cytoplasm"/>
    <property type="evidence" value="ECO:0007669"/>
    <property type="project" value="UniProtKB-SubCell"/>
</dbReference>